<gene>
    <name evidence="2" type="ORF">H8S45_02950</name>
</gene>
<feature type="transmembrane region" description="Helical" evidence="1">
    <location>
        <begin position="28"/>
        <end position="45"/>
    </location>
</feature>
<keyword evidence="3" id="KW-1185">Reference proteome</keyword>
<evidence type="ECO:0000256" key="1">
    <source>
        <dbReference type="SAM" id="Phobius"/>
    </source>
</evidence>
<accession>A0A923LTL0</accession>
<evidence type="ECO:0000313" key="2">
    <source>
        <dbReference type="EMBL" id="MBC5724428.1"/>
    </source>
</evidence>
<dbReference type="AlphaFoldDB" id="A0A923LTL0"/>
<comment type="caution">
    <text evidence="2">The sequence shown here is derived from an EMBL/GenBank/DDBJ whole genome shotgun (WGS) entry which is preliminary data.</text>
</comment>
<sequence>MRRYCGSPAWFGWLTFGGHYGGRVGCRVLFPIVLGSGIGGALVLACFFAEYPWLLDAWLCVGYLSYILLMDRNGREYTPSGMAGLYGVLLLIAFVWFAALRPFPVDEAARIVKQEGYRQPVLAYRYVCDHGGRLGAYHFEAQKDGEIRVVAMDVQSGTLTVDR</sequence>
<organism evidence="2 3">
    <name type="scientific">Agathobaculum faecis</name>
    <dbReference type="NCBI Taxonomy" id="2763013"/>
    <lineage>
        <taxon>Bacteria</taxon>
        <taxon>Bacillati</taxon>
        <taxon>Bacillota</taxon>
        <taxon>Clostridia</taxon>
        <taxon>Eubacteriales</taxon>
        <taxon>Butyricicoccaceae</taxon>
        <taxon>Agathobaculum</taxon>
    </lineage>
</organism>
<feature type="transmembrane region" description="Helical" evidence="1">
    <location>
        <begin position="51"/>
        <end position="69"/>
    </location>
</feature>
<feature type="transmembrane region" description="Helical" evidence="1">
    <location>
        <begin position="81"/>
        <end position="100"/>
    </location>
</feature>
<name>A0A923LTL0_9FIRM</name>
<keyword evidence="1" id="KW-0472">Membrane</keyword>
<proteinExistence type="predicted"/>
<protein>
    <submittedName>
        <fullName evidence="2">Uncharacterized protein</fullName>
    </submittedName>
</protein>
<keyword evidence="1" id="KW-1133">Transmembrane helix</keyword>
<dbReference type="RefSeq" id="WP_054327393.1">
    <property type="nucleotide sequence ID" value="NZ_JACOPL010000002.1"/>
</dbReference>
<dbReference type="Proteomes" id="UP000606499">
    <property type="component" value="Unassembled WGS sequence"/>
</dbReference>
<reference evidence="2" key="1">
    <citation type="submission" date="2020-08" db="EMBL/GenBank/DDBJ databases">
        <title>Genome public.</title>
        <authorList>
            <person name="Liu C."/>
            <person name="Sun Q."/>
        </authorList>
    </citation>
    <scope>NUCLEOTIDE SEQUENCE</scope>
    <source>
        <strain evidence="2">NSJ-28</strain>
    </source>
</reference>
<evidence type="ECO:0000313" key="3">
    <source>
        <dbReference type="Proteomes" id="UP000606499"/>
    </source>
</evidence>
<dbReference type="EMBL" id="JACOPL010000002">
    <property type="protein sequence ID" value="MBC5724428.1"/>
    <property type="molecule type" value="Genomic_DNA"/>
</dbReference>
<keyword evidence="1" id="KW-0812">Transmembrane</keyword>